<keyword evidence="8" id="KW-1185">Reference proteome</keyword>
<organism evidence="7 8">
    <name type="scientific">Thermanaerothrix solaris</name>
    <dbReference type="NCBI Taxonomy" id="3058434"/>
    <lineage>
        <taxon>Bacteria</taxon>
        <taxon>Bacillati</taxon>
        <taxon>Chloroflexota</taxon>
        <taxon>Anaerolineae</taxon>
        <taxon>Anaerolineales</taxon>
        <taxon>Anaerolineaceae</taxon>
        <taxon>Thermanaerothrix</taxon>
    </lineage>
</organism>
<keyword evidence="2" id="KW-0678">Repressor</keyword>
<dbReference type="Gene3D" id="1.10.10.10">
    <property type="entry name" value="Winged helix-like DNA-binding domain superfamily/Winged helix DNA-binding domain"/>
    <property type="match status" value="1"/>
</dbReference>
<dbReference type="RefSeq" id="WP_315625702.1">
    <property type="nucleotide sequence ID" value="NZ_JAUHMF010000002.1"/>
</dbReference>
<dbReference type="EMBL" id="JAUHMF010000002">
    <property type="protein sequence ID" value="MDT8899024.1"/>
    <property type="molecule type" value="Genomic_DNA"/>
</dbReference>
<proteinExistence type="inferred from homology"/>
<gene>
    <name evidence="7" type="ORF">QYE77_12185</name>
</gene>
<dbReference type="SUPFAM" id="SSF46785">
    <property type="entry name" value="Winged helix' DNA-binding domain"/>
    <property type="match status" value="1"/>
</dbReference>
<dbReference type="InterPro" id="IPR002481">
    <property type="entry name" value="FUR"/>
</dbReference>
<dbReference type="InterPro" id="IPR036390">
    <property type="entry name" value="WH_DNA-bd_sf"/>
</dbReference>
<keyword evidence="3" id="KW-0862">Zinc</keyword>
<protein>
    <submittedName>
        <fullName evidence="7">Fur family transcriptional regulator</fullName>
    </submittedName>
</protein>
<comment type="similarity">
    <text evidence="1">Belongs to the Fur family.</text>
</comment>
<keyword evidence="4" id="KW-0805">Transcription regulation</keyword>
<dbReference type="InterPro" id="IPR036388">
    <property type="entry name" value="WH-like_DNA-bd_sf"/>
</dbReference>
<accession>A0ABU3NQA3</accession>
<evidence type="ECO:0000256" key="6">
    <source>
        <dbReference type="ARBA" id="ARBA00023163"/>
    </source>
</evidence>
<evidence type="ECO:0000256" key="1">
    <source>
        <dbReference type="ARBA" id="ARBA00007957"/>
    </source>
</evidence>
<evidence type="ECO:0000256" key="5">
    <source>
        <dbReference type="ARBA" id="ARBA00023125"/>
    </source>
</evidence>
<dbReference type="CDD" id="cd07153">
    <property type="entry name" value="Fur_like"/>
    <property type="match status" value="1"/>
</dbReference>
<keyword evidence="6" id="KW-0804">Transcription</keyword>
<evidence type="ECO:0000313" key="8">
    <source>
        <dbReference type="Proteomes" id="UP001254165"/>
    </source>
</evidence>
<evidence type="ECO:0000256" key="3">
    <source>
        <dbReference type="ARBA" id="ARBA00022833"/>
    </source>
</evidence>
<name>A0ABU3NQA3_9CHLR</name>
<evidence type="ECO:0000313" key="7">
    <source>
        <dbReference type="EMBL" id="MDT8899024.1"/>
    </source>
</evidence>
<dbReference type="InterPro" id="IPR043135">
    <property type="entry name" value="Fur_C"/>
</dbReference>
<dbReference type="Gene3D" id="3.30.1490.190">
    <property type="match status" value="1"/>
</dbReference>
<dbReference type="Pfam" id="PF01475">
    <property type="entry name" value="FUR"/>
    <property type="match status" value="1"/>
</dbReference>
<reference evidence="7 8" key="1">
    <citation type="submission" date="2023-07" db="EMBL/GenBank/DDBJ databases">
        <title>Novel species of Thermanaerothrix with wide hydrolytic capabilities.</title>
        <authorList>
            <person name="Zayulina K.S."/>
            <person name="Podosokorskaya O.A."/>
            <person name="Elcheninov A.G."/>
        </authorList>
    </citation>
    <scope>NUCLEOTIDE SEQUENCE [LARGE SCALE GENOMIC DNA]</scope>
    <source>
        <strain evidence="7 8">4228-RoL</strain>
    </source>
</reference>
<sequence>METTILLDSLRKAGLRITPQRQAICELLATSHDHPTATMIYETLKPRFPSLSLATVYNTLEVLVRLGAVNVLGNAGDGMAHYDADTDPHINLACVSCHKIVDFPSQYVQFLDEEISAASGYRVLGARVLYYGLCPECQQKTSIARRETDYDHRRDNA</sequence>
<dbReference type="Proteomes" id="UP001254165">
    <property type="component" value="Unassembled WGS sequence"/>
</dbReference>
<keyword evidence="5" id="KW-0238">DNA-binding</keyword>
<evidence type="ECO:0000256" key="4">
    <source>
        <dbReference type="ARBA" id="ARBA00023015"/>
    </source>
</evidence>
<dbReference type="PANTHER" id="PTHR33202:SF8">
    <property type="entry name" value="PEROXIDE-RESPONSIVE REPRESSOR PERR"/>
    <property type="match status" value="1"/>
</dbReference>
<dbReference type="PANTHER" id="PTHR33202">
    <property type="entry name" value="ZINC UPTAKE REGULATION PROTEIN"/>
    <property type="match status" value="1"/>
</dbReference>
<comment type="caution">
    <text evidence="7">The sequence shown here is derived from an EMBL/GenBank/DDBJ whole genome shotgun (WGS) entry which is preliminary data.</text>
</comment>
<evidence type="ECO:0000256" key="2">
    <source>
        <dbReference type="ARBA" id="ARBA00022491"/>
    </source>
</evidence>